<organism evidence="1">
    <name type="scientific">Manihot esculenta</name>
    <name type="common">Cassava</name>
    <name type="synonym">Jatropha manihot</name>
    <dbReference type="NCBI Taxonomy" id="3983"/>
    <lineage>
        <taxon>Eukaryota</taxon>
        <taxon>Viridiplantae</taxon>
        <taxon>Streptophyta</taxon>
        <taxon>Embryophyta</taxon>
        <taxon>Tracheophyta</taxon>
        <taxon>Spermatophyta</taxon>
        <taxon>Magnoliopsida</taxon>
        <taxon>eudicotyledons</taxon>
        <taxon>Gunneridae</taxon>
        <taxon>Pentapetalae</taxon>
        <taxon>rosids</taxon>
        <taxon>fabids</taxon>
        <taxon>Malpighiales</taxon>
        <taxon>Euphorbiaceae</taxon>
        <taxon>Crotonoideae</taxon>
        <taxon>Manihoteae</taxon>
        <taxon>Manihot</taxon>
    </lineage>
</organism>
<evidence type="ECO:0008006" key="2">
    <source>
        <dbReference type="Google" id="ProtNLM"/>
    </source>
</evidence>
<proteinExistence type="predicted"/>
<reference evidence="1" key="1">
    <citation type="submission" date="2016-02" db="EMBL/GenBank/DDBJ databases">
        <title>WGS assembly of Manihot esculenta.</title>
        <authorList>
            <person name="Bredeson J.V."/>
            <person name="Prochnik S.E."/>
            <person name="Lyons J.B."/>
            <person name="Schmutz J."/>
            <person name="Grimwood J."/>
            <person name="Vrebalov J."/>
            <person name="Bart R.S."/>
            <person name="Amuge T."/>
            <person name="Ferguson M.E."/>
            <person name="Green R."/>
            <person name="Putnam N."/>
            <person name="Stites J."/>
            <person name="Rounsley S."/>
            <person name="Rokhsar D.S."/>
        </authorList>
    </citation>
    <scope>NUCLEOTIDE SEQUENCE [LARGE SCALE GENOMIC DNA]</scope>
    <source>
        <tissue evidence="1">Leaf</tissue>
    </source>
</reference>
<gene>
    <name evidence="1" type="ORF">MANES_05G191800</name>
</gene>
<evidence type="ECO:0000313" key="1">
    <source>
        <dbReference type="EMBL" id="OAY51145.1"/>
    </source>
</evidence>
<sequence>MVGTNSKPTNQIKAFKWETKDAHVKSWLLQTIDPSILVNLRPYKTVKAIWDYLKKVYVKIVQPNNFNLNMRCQITHKEIC</sequence>
<dbReference type="AlphaFoldDB" id="A0A2C9W076"/>
<protein>
    <recommendedName>
        <fullName evidence="2">Retrotransposon Copia-like N-terminal domain-containing protein</fullName>
    </recommendedName>
</protein>
<accession>A0A2C9W076</accession>
<name>A0A2C9W076_MANES</name>
<dbReference type="EMBL" id="CM004391">
    <property type="protein sequence ID" value="OAY51145.1"/>
    <property type="molecule type" value="Genomic_DNA"/>
</dbReference>
<dbReference type="Pfam" id="PF14223">
    <property type="entry name" value="Retrotran_gag_2"/>
    <property type="match status" value="1"/>
</dbReference>